<dbReference type="GeneID" id="64628656"/>
<protein>
    <submittedName>
        <fullName evidence="1">Uncharacterized protein</fullName>
    </submittedName>
</protein>
<dbReference type="RefSeq" id="XP_041198039.1">
    <property type="nucleotide sequence ID" value="XM_041334639.1"/>
</dbReference>
<keyword evidence="3" id="KW-1185">Reference proteome</keyword>
<dbReference type="AlphaFoldDB" id="A0A9P7DSA9"/>
<gene>
    <name evidence="2" type="ORF">BJ212DRAFT_1327570</name>
    <name evidence="1" type="ORF">BJ212DRAFT_1398181</name>
</gene>
<dbReference type="OrthoDB" id="3245731at2759"/>
<organism evidence="1 3">
    <name type="scientific">Suillus subaureus</name>
    <dbReference type="NCBI Taxonomy" id="48587"/>
    <lineage>
        <taxon>Eukaryota</taxon>
        <taxon>Fungi</taxon>
        <taxon>Dikarya</taxon>
        <taxon>Basidiomycota</taxon>
        <taxon>Agaricomycotina</taxon>
        <taxon>Agaricomycetes</taxon>
        <taxon>Agaricomycetidae</taxon>
        <taxon>Boletales</taxon>
        <taxon>Suillineae</taxon>
        <taxon>Suillaceae</taxon>
        <taxon>Suillus</taxon>
    </lineage>
</organism>
<proteinExistence type="predicted"/>
<name>A0A9P7DSA9_9AGAM</name>
<dbReference type="EMBL" id="JABBWG010000004">
    <property type="protein sequence ID" value="KAG1823979.1"/>
    <property type="molecule type" value="Genomic_DNA"/>
</dbReference>
<accession>A0A9P7DSA9</accession>
<evidence type="ECO:0000313" key="1">
    <source>
        <dbReference type="EMBL" id="KAG1801982.1"/>
    </source>
</evidence>
<comment type="caution">
    <text evidence="1">The sequence shown here is derived from an EMBL/GenBank/DDBJ whole genome shotgun (WGS) entry which is preliminary data.</text>
</comment>
<evidence type="ECO:0000313" key="3">
    <source>
        <dbReference type="Proteomes" id="UP000807769"/>
    </source>
</evidence>
<sequence>MTSYTVSLLKPHMCILTALTNFFNELSQPLQLQYMHCHSSFELSNTDTSCHIPHDDESALVNRAVHETSWCCCGGSIEGTGDMGPPSGWCYPAPRV</sequence>
<reference evidence="1" key="1">
    <citation type="journal article" date="2020" name="New Phytol.">
        <title>Comparative genomics reveals dynamic genome evolution in host specialist ectomycorrhizal fungi.</title>
        <authorList>
            <person name="Lofgren L.A."/>
            <person name="Nguyen N.H."/>
            <person name="Vilgalys R."/>
            <person name="Ruytinx J."/>
            <person name="Liao H.L."/>
            <person name="Branco S."/>
            <person name="Kuo A."/>
            <person name="LaButti K."/>
            <person name="Lipzen A."/>
            <person name="Andreopoulos W."/>
            <person name="Pangilinan J."/>
            <person name="Riley R."/>
            <person name="Hundley H."/>
            <person name="Na H."/>
            <person name="Barry K."/>
            <person name="Grigoriev I.V."/>
            <person name="Stajich J.E."/>
            <person name="Kennedy P.G."/>
        </authorList>
    </citation>
    <scope>NUCLEOTIDE SEQUENCE</scope>
    <source>
        <strain evidence="1">MN1</strain>
    </source>
</reference>
<dbReference type="Proteomes" id="UP000807769">
    <property type="component" value="Unassembled WGS sequence"/>
</dbReference>
<evidence type="ECO:0000313" key="2">
    <source>
        <dbReference type="EMBL" id="KAG1823979.1"/>
    </source>
</evidence>
<dbReference type="EMBL" id="JABBWG010000084">
    <property type="protein sequence ID" value="KAG1801982.1"/>
    <property type="molecule type" value="Genomic_DNA"/>
</dbReference>